<proteinExistence type="predicted"/>
<dbReference type="InterPro" id="IPR025536">
    <property type="entry name" value="DUF4422"/>
</dbReference>
<dbReference type="AlphaFoldDB" id="A0A0M6WRJ6"/>
<name>A0A0M6WRJ6_9FIRM</name>
<dbReference type="RefSeq" id="WP_243000936.1">
    <property type="nucleotide sequence ID" value="NZ_CP173697.1"/>
</dbReference>
<keyword evidence="3" id="KW-1185">Reference proteome</keyword>
<gene>
    <name evidence="2" type="ORF">M72_08791</name>
</gene>
<reference evidence="3" key="1">
    <citation type="submission" date="2015-05" db="EMBL/GenBank/DDBJ databases">
        <authorList>
            <consortium name="Pathogen Informatics"/>
        </authorList>
    </citation>
    <scope>NUCLEOTIDE SEQUENCE [LARGE SCALE GENOMIC DNA]</scope>
    <source>
        <strain evidence="3">M72</strain>
    </source>
</reference>
<protein>
    <recommendedName>
        <fullName evidence="1">DUF4422 domain-containing protein</fullName>
    </recommendedName>
</protein>
<dbReference type="STRING" id="301302.ERS852420_02202"/>
<feature type="domain" description="DUF4422" evidence="1">
    <location>
        <begin position="24"/>
        <end position="241"/>
    </location>
</feature>
<evidence type="ECO:0000313" key="3">
    <source>
        <dbReference type="Proteomes" id="UP000049979"/>
    </source>
</evidence>
<dbReference type="Proteomes" id="UP000049979">
    <property type="component" value="Unassembled WGS sequence"/>
</dbReference>
<sequence length="397" mass="46339">MKKRKCIMKNMETGAEDKNQQTAIYVMTHKAFTPPPDPLYIPLHVGRAAASSYSRDEKSSPLSFCVGDNTGDHISEKNCYYSELTGMYWVWKNSHAKVVGTCHYRRYLLNEQGKLFTEAQILSLLQQYDVITTKELQLNFSYYEGFASHHKILYLDETARVIQEIYPDYAADFQQLVQQKHTYFGNMLIAKKEVYDAYMEWLFSILFEVERRVKVEEEDSYHRRIFGFISEFLQYVWIRHNRLRVYACMVGMLGEKAEIAEVRCRLAEYFDRADVDGAKAYFLQAKKERPDLLMEASDITGELHLCMEVIAIAGLEQQAYGKNLLTRVRGFRNLMQYCNNLNRYVLQKKQEIPDAGLQEWEEENEVTPVARQVAEQVMHASEAEASVVHRLQNQLTK</sequence>
<accession>A0A0M6WRJ6</accession>
<evidence type="ECO:0000313" key="2">
    <source>
        <dbReference type="EMBL" id="CRL40246.1"/>
    </source>
</evidence>
<organism evidence="2 3">
    <name type="scientific">Roseburia faecis</name>
    <dbReference type="NCBI Taxonomy" id="301302"/>
    <lineage>
        <taxon>Bacteria</taxon>
        <taxon>Bacillati</taxon>
        <taxon>Bacillota</taxon>
        <taxon>Clostridia</taxon>
        <taxon>Lachnospirales</taxon>
        <taxon>Lachnospiraceae</taxon>
        <taxon>Roseburia</taxon>
    </lineage>
</organism>
<dbReference type="EMBL" id="CVRR01000033">
    <property type="protein sequence ID" value="CRL40246.1"/>
    <property type="molecule type" value="Genomic_DNA"/>
</dbReference>
<dbReference type="Pfam" id="PF14393">
    <property type="entry name" value="DUF4422"/>
    <property type="match status" value="1"/>
</dbReference>
<evidence type="ECO:0000259" key="1">
    <source>
        <dbReference type="Pfam" id="PF14393"/>
    </source>
</evidence>